<feature type="transmembrane region" description="Helical" evidence="2">
    <location>
        <begin position="78"/>
        <end position="99"/>
    </location>
</feature>
<keyword evidence="2" id="KW-1133">Transmembrane helix</keyword>
<dbReference type="EMBL" id="JARJCW010000052">
    <property type="protein sequence ID" value="KAJ7203138.1"/>
    <property type="molecule type" value="Genomic_DNA"/>
</dbReference>
<feature type="transmembrane region" description="Helical" evidence="2">
    <location>
        <begin position="184"/>
        <end position="202"/>
    </location>
</feature>
<comment type="caution">
    <text evidence="4">The sequence shown here is derived from an EMBL/GenBank/DDBJ whole genome shotgun (WGS) entry which is preliminary data.</text>
</comment>
<name>A0AAD6Y788_9AGAR</name>
<gene>
    <name evidence="4" type="ORF">GGX14DRAFT_462135</name>
</gene>
<evidence type="ECO:0000313" key="4">
    <source>
        <dbReference type="EMBL" id="KAJ7203138.1"/>
    </source>
</evidence>
<dbReference type="InterPro" id="IPR045338">
    <property type="entry name" value="DUF6535"/>
</dbReference>
<feature type="transmembrane region" description="Helical" evidence="2">
    <location>
        <begin position="208"/>
        <end position="233"/>
    </location>
</feature>
<feature type="domain" description="DUF6535" evidence="3">
    <location>
        <begin position="103"/>
        <end position="202"/>
    </location>
</feature>
<dbReference type="AlphaFoldDB" id="A0AAD6Y788"/>
<accession>A0AAD6Y788</accession>
<protein>
    <recommendedName>
        <fullName evidence="3">DUF6535 domain-containing protein</fullName>
    </recommendedName>
</protein>
<evidence type="ECO:0000256" key="1">
    <source>
        <dbReference type="SAM" id="MobiDB-lite"/>
    </source>
</evidence>
<dbReference type="Proteomes" id="UP001219525">
    <property type="component" value="Unassembled WGS sequence"/>
</dbReference>
<reference evidence="4" key="1">
    <citation type="submission" date="2023-03" db="EMBL/GenBank/DDBJ databases">
        <title>Massive genome expansion in bonnet fungi (Mycena s.s.) driven by repeated elements and novel gene families across ecological guilds.</title>
        <authorList>
            <consortium name="Lawrence Berkeley National Laboratory"/>
            <person name="Harder C.B."/>
            <person name="Miyauchi S."/>
            <person name="Viragh M."/>
            <person name="Kuo A."/>
            <person name="Thoen E."/>
            <person name="Andreopoulos B."/>
            <person name="Lu D."/>
            <person name="Skrede I."/>
            <person name="Drula E."/>
            <person name="Henrissat B."/>
            <person name="Morin E."/>
            <person name="Kohler A."/>
            <person name="Barry K."/>
            <person name="LaButti K."/>
            <person name="Morin E."/>
            <person name="Salamov A."/>
            <person name="Lipzen A."/>
            <person name="Mereny Z."/>
            <person name="Hegedus B."/>
            <person name="Baldrian P."/>
            <person name="Stursova M."/>
            <person name="Weitz H."/>
            <person name="Taylor A."/>
            <person name="Grigoriev I.V."/>
            <person name="Nagy L.G."/>
            <person name="Martin F."/>
            <person name="Kauserud H."/>
        </authorList>
    </citation>
    <scope>NUCLEOTIDE SEQUENCE</scope>
    <source>
        <strain evidence="4">9144</strain>
    </source>
</reference>
<evidence type="ECO:0000256" key="2">
    <source>
        <dbReference type="SAM" id="Phobius"/>
    </source>
</evidence>
<keyword evidence="2" id="KW-0472">Membrane</keyword>
<keyword evidence="5" id="KW-1185">Reference proteome</keyword>
<dbReference type="Pfam" id="PF20153">
    <property type="entry name" value="DUF6535"/>
    <property type="match status" value="1"/>
</dbReference>
<feature type="transmembrane region" description="Helical" evidence="2">
    <location>
        <begin position="111"/>
        <end position="130"/>
    </location>
</feature>
<evidence type="ECO:0000313" key="5">
    <source>
        <dbReference type="Proteomes" id="UP001219525"/>
    </source>
</evidence>
<organism evidence="4 5">
    <name type="scientific">Mycena pura</name>
    <dbReference type="NCBI Taxonomy" id="153505"/>
    <lineage>
        <taxon>Eukaryota</taxon>
        <taxon>Fungi</taxon>
        <taxon>Dikarya</taxon>
        <taxon>Basidiomycota</taxon>
        <taxon>Agaricomycotina</taxon>
        <taxon>Agaricomycetes</taxon>
        <taxon>Agaricomycetidae</taxon>
        <taxon>Agaricales</taxon>
        <taxon>Marasmiineae</taxon>
        <taxon>Mycenaceae</taxon>
        <taxon>Mycena</taxon>
    </lineage>
</organism>
<proteinExistence type="predicted"/>
<sequence>MPQTTTSPAQSSQAGKTANPSTRTPGVALTPAAILSPPVQQSAPRPISLGLLAAYASDASAADEREFAFFARQFDAQLVFSGIFSAIVIQLIPSTYPLLQTDSPSVSAVTINVGFFGALILSLCTGIMALQCKAWLDGYEAFRLAACDSTSLQSLAAACRLREYRYQGLTKYHVLFAARSTGPMMIYSAFVFFFVGLFMLLLSLHKPLAITAIVFLGTFVVGHLLTSIASCFLPHAPYKTPMGNFLAAGYHGVRLGKRPSHELREKVELEDVKTRQEQLDTDILRWLLGNAKTSAIRELARDELSSRSRDSDGLC</sequence>
<feature type="region of interest" description="Disordered" evidence="1">
    <location>
        <begin position="1"/>
        <end position="23"/>
    </location>
</feature>
<keyword evidence="2" id="KW-0812">Transmembrane</keyword>
<evidence type="ECO:0000259" key="3">
    <source>
        <dbReference type="Pfam" id="PF20153"/>
    </source>
</evidence>